<dbReference type="InterPro" id="IPR051678">
    <property type="entry name" value="AGP_Transferase"/>
</dbReference>
<dbReference type="InterPro" id="IPR041726">
    <property type="entry name" value="ACAD10_11_N"/>
</dbReference>
<dbReference type="Proteomes" id="UP000820669">
    <property type="component" value="Unassembled WGS sequence"/>
</dbReference>
<dbReference type="SUPFAM" id="SSF56112">
    <property type="entry name" value="Protein kinase-like (PK-like)"/>
    <property type="match status" value="1"/>
</dbReference>
<sequence length="465" mass="49525">MTARSSAAAPAAAPGSASAAVVRAVRNEVAARRPADANTPHDLGLLLEVADALLHRAALDDEVAARRHRAAAAAGSWTPDDAPGPYCPPGSVTMLPTAVAALVADDPDGEDTRRAVNEARRTELGELPDRDRIELPEPQQSGTVDPAAMERYLRARGDSREVTAVRVLTGGFSKETLLVQLRGADGTSEIVVRKVAAGRAADTLPGEYEVVRFAADGGIPAPRPLWIDPADNPLGGPLFATERLTGKTVGTVTGPTSGATAESARELARLLGHLHSLDVAGLGGTPRPPMASRDDVRAALDQREAIVDGAAEAVPVTPGIVLHRALLTWLRTHIPDLGRPPVLVHGDVGFHNVLVSDGAVTALLDWEMAHRGQPAEDLAYVRPSVRQLLDWPEFLEIYLAAGGRPVDEEELRFFTVWQDFWRATSCLRLRTKFVLDPSRLSDGVSGLLLGTRFLDNALTTAFGER</sequence>
<feature type="domain" description="Aminoglycoside phosphotransferase" evidence="2">
    <location>
        <begin position="165"/>
        <end position="414"/>
    </location>
</feature>
<keyword evidence="4" id="KW-1185">Reference proteome</keyword>
<evidence type="ECO:0000259" key="2">
    <source>
        <dbReference type="Pfam" id="PF01636"/>
    </source>
</evidence>
<dbReference type="EMBL" id="JAAXLA010000020">
    <property type="protein sequence ID" value="NMH98244.1"/>
    <property type="molecule type" value="Genomic_DNA"/>
</dbReference>
<evidence type="ECO:0000313" key="3">
    <source>
        <dbReference type="EMBL" id="NMH98244.1"/>
    </source>
</evidence>
<dbReference type="CDD" id="cd05154">
    <property type="entry name" value="ACAD10_11_N-like"/>
    <property type="match status" value="1"/>
</dbReference>
<comment type="caution">
    <text evidence="3">The sequence shown here is derived from an EMBL/GenBank/DDBJ whole genome shotgun (WGS) entry which is preliminary data.</text>
</comment>
<dbReference type="PANTHER" id="PTHR21310:SF57">
    <property type="entry name" value="BLR2944 PROTEIN"/>
    <property type="match status" value="1"/>
</dbReference>
<dbReference type="Gene3D" id="3.30.200.20">
    <property type="entry name" value="Phosphorylase Kinase, domain 1"/>
    <property type="match status" value="1"/>
</dbReference>
<gene>
    <name evidence="3" type="ORF">HF526_13115</name>
</gene>
<dbReference type="InterPro" id="IPR011009">
    <property type="entry name" value="Kinase-like_dom_sf"/>
</dbReference>
<name>A0ABX1S9K1_9PSEU</name>
<protein>
    <submittedName>
        <fullName evidence="3">Phosphotransferase family protein</fullName>
    </submittedName>
</protein>
<evidence type="ECO:0000313" key="4">
    <source>
        <dbReference type="Proteomes" id="UP000820669"/>
    </source>
</evidence>
<dbReference type="Gene3D" id="3.90.1200.10">
    <property type="match status" value="1"/>
</dbReference>
<feature type="region of interest" description="Disordered" evidence="1">
    <location>
        <begin position="1"/>
        <end position="20"/>
    </location>
</feature>
<evidence type="ECO:0000256" key="1">
    <source>
        <dbReference type="SAM" id="MobiDB-lite"/>
    </source>
</evidence>
<dbReference type="PANTHER" id="PTHR21310">
    <property type="entry name" value="AMINOGLYCOSIDE PHOSPHOTRANSFERASE-RELATED-RELATED"/>
    <property type="match status" value="1"/>
</dbReference>
<reference evidence="3 4" key="1">
    <citation type="submission" date="2020-04" db="EMBL/GenBank/DDBJ databases">
        <authorList>
            <person name="Klaysubun C."/>
            <person name="Duangmal K."/>
            <person name="Lipun K."/>
        </authorList>
    </citation>
    <scope>NUCLEOTIDE SEQUENCE [LARGE SCALE GENOMIC DNA]</scope>
    <source>
        <strain evidence="3 4">K10HN5</strain>
    </source>
</reference>
<accession>A0ABX1S9K1</accession>
<dbReference type="InterPro" id="IPR002575">
    <property type="entry name" value="Aminoglycoside_PTrfase"/>
</dbReference>
<dbReference type="Pfam" id="PF01636">
    <property type="entry name" value="APH"/>
    <property type="match status" value="1"/>
</dbReference>
<proteinExistence type="predicted"/>
<organism evidence="3 4">
    <name type="scientific">Pseudonocardia acidicola</name>
    <dbReference type="NCBI Taxonomy" id="2724939"/>
    <lineage>
        <taxon>Bacteria</taxon>
        <taxon>Bacillati</taxon>
        <taxon>Actinomycetota</taxon>
        <taxon>Actinomycetes</taxon>
        <taxon>Pseudonocardiales</taxon>
        <taxon>Pseudonocardiaceae</taxon>
        <taxon>Pseudonocardia</taxon>
    </lineage>
</organism>
<dbReference type="RefSeq" id="WP_169381684.1">
    <property type="nucleotide sequence ID" value="NZ_JAAXLA010000020.1"/>
</dbReference>